<feature type="domain" description="DRBM" evidence="10">
    <location>
        <begin position="168"/>
        <end position="237"/>
    </location>
</feature>
<dbReference type="InterPro" id="IPR000999">
    <property type="entry name" value="RNase_III_dom"/>
</dbReference>
<comment type="subcellular location">
    <subcellularLocation>
        <location evidence="8">Cytoplasm</location>
    </subcellularLocation>
</comment>
<keyword evidence="8" id="KW-0698">rRNA processing</keyword>
<dbReference type="RefSeq" id="WP_394843985.1">
    <property type="nucleotide sequence ID" value="NZ_CP089982.1"/>
</dbReference>
<reference evidence="12 13" key="1">
    <citation type="submission" date="2021-12" db="EMBL/GenBank/DDBJ databases">
        <title>Discovery of the Pendulisporaceae a myxobacterial family with distinct sporulation behavior and unique specialized metabolism.</title>
        <authorList>
            <person name="Garcia R."/>
            <person name="Popoff A."/>
            <person name="Bader C.D."/>
            <person name="Loehr J."/>
            <person name="Walesch S."/>
            <person name="Walt C."/>
            <person name="Boldt J."/>
            <person name="Bunk B."/>
            <person name="Haeckl F.J.F.P.J."/>
            <person name="Gunesch A.P."/>
            <person name="Birkelbach J."/>
            <person name="Nuebel U."/>
            <person name="Pietschmann T."/>
            <person name="Bach T."/>
            <person name="Mueller R."/>
        </authorList>
    </citation>
    <scope>NUCLEOTIDE SEQUENCE [LARGE SCALE GENOMIC DNA]</scope>
    <source>
        <strain evidence="12 13">MSr12523</strain>
    </source>
</reference>
<feature type="domain" description="RNase III" evidence="11">
    <location>
        <begin position="31"/>
        <end position="141"/>
    </location>
</feature>
<evidence type="ECO:0000256" key="1">
    <source>
        <dbReference type="ARBA" id="ARBA00000109"/>
    </source>
</evidence>
<dbReference type="PANTHER" id="PTHR11207:SF0">
    <property type="entry name" value="RIBONUCLEASE 3"/>
    <property type="match status" value="1"/>
</dbReference>
<evidence type="ECO:0000256" key="2">
    <source>
        <dbReference type="ARBA" id="ARBA00010183"/>
    </source>
</evidence>
<keyword evidence="13" id="KW-1185">Reference proteome</keyword>
<sequence>MKRDVEERIRCRAALLVRIKSLVGDIEIPRFDEALTHPSYANEAGGAPDYERLEFLGDAVLGLCVSELLVASHPGADEGTLSRMRSALVNADALARWARAEGIGPSLALGRGAAAAGEQFRTNVLADAVEALVAAVYTAGGLDAARGLVQEVVREPLATAAGALGGRDPKSALQEWVQAQGNLPPAYRVVATHGPAHERVFRVEVAVGEQVLAHGEGPSKRLAERAAAAAALENLGGSESVPVTVPVPGYQAGLRDTGGEKG</sequence>
<keyword evidence="8" id="KW-0699">rRNA-binding</keyword>
<dbReference type="PROSITE" id="PS00517">
    <property type="entry name" value="RNASE_3_1"/>
    <property type="match status" value="1"/>
</dbReference>
<feature type="binding site" evidence="8">
    <location>
        <position position="127"/>
    </location>
    <ligand>
        <name>Mg(2+)</name>
        <dbReference type="ChEBI" id="CHEBI:18420"/>
    </ligand>
</feature>
<organism evidence="12 13">
    <name type="scientific">Pendulispora brunnea</name>
    <dbReference type="NCBI Taxonomy" id="2905690"/>
    <lineage>
        <taxon>Bacteria</taxon>
        <taxon>Pseudomonadati</taxon>
        <taxon>Myxococcota</taxon>
        <taxon>Myxococcia</taxon>
        <taxon>Myxococcales</taxon>
        <taxon>Sorangiineae</taxon>
        <taxon>Pendulisporaceae</taxon>
        <taxon>Pendulispora</taxon>
    </lineage>
</organism>
<dbReference type="Proteomes" id="UP001379533">
    <property type="component" value="Chromosome"/>
</dbReference>
<feature type="active site" evidence="8">
    <location>
        <position position="58"/>
    </location>
</feature>
<keyword evidence="8" id="KW-0460">Magnesium</keyword>
<feature type="binding site" evidence="8">
    <location>
        <position position="130"/>
    </location>
    <ligand>
        <name>Mg(2+)</name>
        <dbReference type="ChEBI" id="CHEBI:18420"/>
    </ligand>
</feature>
<dbReference type="PROSITE" id="PS50137">
    <property type="entry name" value="DS_RBD"/>
    <property type="match status" value="1"/>
</dbReference>
<feature type="active site" evidence="8">
    <location>
        <position position="130"/>
    </location>
</feature>
<dbReference type="Pfam" id="PF14622">
    <property type="entry name" value="Ribonucleas_3_3"/>
    <property type="match status" value="1"/>
</dbReference>
<dbReference type="NCBIfam" id="TIGR02191">
    <property type="entry name" value="RNaseIII"/>
    <property type="match status" value="1"/>
</dbReference>
<dbReference type="CDD" id="cd10845">
    <property type="entry name" value="DSRM_RNAse_III_family"/>
    <property type="match status" value="1"/>
</dbReference>
<dbReference type="InterPro" id="IPR011907">
    <property type="entry name" value="RNase_III"/>
</dbReference>
<keyword evidence="4 8" id="KW-0540">Nuclease</keyword>
<gene>
    <name evidence="8 12" type="primary">rnc</name>
    <name evidence="12" type="ORF">LZC95_43895</name>
</gene>
<keyword evidence="3 8" id="KW-0507">mRNA processing</keyword>
<feature type="region of interest" description="Disordered" evidence="9">
    <location>
        <begin position="243"/>
        <end position="262"/>
    </location>
</feature>
<dbReference type="InterPro" id="IPR014720">
    <property type="entry name" value="dsRBD_dom"/>
</dbReference>
<comment type="cofactor">
    <cofactor evidence="8">
        <name>Mg(2+)</name>
        <dbReference type="ChEBI" id="CHEBI:18420"/>
    </cofactor>
</comment>
<dbReference type="CDD" id="cd00593">
    <property type="entry name" value="RIBOc"/>
    <property type="match status" value="1"/>
</dbReference>
<dbReference type="SMART" id="SM00358">
    <property type="entry name" value="DSRM"/>
    <property type="match status" value="1"/>
</dbReference>
<evidence type="ECO:0000259" key="11">
    <source>
        <dbReference type="PROSITE" id="PS50142"/>
    </source>
</evidence>
<dbReference type="SUPFAM" id="SSF69065">
    <property type="entry name" value="RNase III domain-like"/>
    <property type="match status" value="1"/>
</dbReference>
<dbReference type="Gene3D" id="1.10.1520.10">
    <property type="entry name" value="Ribonuclease III domain"/>
    <property type="match status" value="1"/>
</dbReference>
<keyword evidence="8" id="KW-0819">tRNA processing</keyword>
<keyword evidence="8" id="KW-0963">Cytoplasm</keyword>
<evidence type="ECO:0000256" key="9">
    <source>
        <dbReference type="SAM" id="MobiDB-lite"/>
    </source>
</evidence>
<dbReference type="PANTHER" id="PTHR11207">
    <property type="entry name" value="RIBONUCLEASE III"/>
    <property type="match status" value="1"/>
</dbReference>
<comment type="subunit">
    <text evidence="8">Homodimer.</text>
</comment>
<evidence type="ECO:0000256" key="7">
    <source>
        <dbReference type="ARBA" id="ARBA00022884"/>
    </source>
</evidence>
<evidence type="ECO:0000313" key="12">
    <source>
        <dbReference type="EMBL" id="WXA93386.1"/>
    </source>
</evidence>
<keyword evidence="8" id="KW-0479">Metal-binding</keyword>
<comment type="catalytic activity">
    <reaction evidence="1 8">
        <text>Endonucleolytic cleavage to 5'-phosphomonoester.</text>
        <dbReference type="EC" id="3.1.26.3"/>
    </reaction>
</comment>
<evidence type="ECO:0000256" key="6">
    <source>
        <dbReference type="ARBA" id="ARBA00022801"/>
    </source>
</evidence>
<dbReference type="Gene3D" id="3.30.160.20">
    <property type="match status" value="1"/>
</dbReference>
<evidence type="ECO:0000256" key="4">
    <source>
        <dbReference type="ARBA" id="ARBA00022722"/>
    </source>
</evidence>
<keyword evidence="6 8" id="KW-0378">Hydrolase</keyword>
<dbReference type="HAMAP" id="MF_00104">
    <property type="entry name" value="RNase_III"/>
    <property type="match status" value="1"/>
</dbReference>
<dbReference type="Pfam" id="PF00035">
    <property type="entry name" value="dsrm"/>
    <property type="match status" value="1"/>
</dbReference>
<protein>
    <recommendedName>
        <fullName evidence="8">Ribonuclease 3</fullName>
        <ecNumber evidence="8">3.1.26.3</ecNumber>
    </recommendedName>
    <alternativeName>
        <fullName evidence="8">Ribonuclease III</fullName>
        <shortName evidence="8">RNase III</shortName>
    </alternativeName>
</protein>
<evidence type="ECO:0000313" key="13">
    <source>
        <dbReference type="Proteomes" id="UP001379533"/>
    </source>
</evidence>
<name>A0ABZ2K3V6_9BACT</name>
<keyword evidence="7 8" id="KW-0694">RNA-binding</keyword>
<feature type="binding site" evidence="8">
    <location>
        <position position="54"/>
    </location>
    <ligand>
        <name>Mg(2+)</name>
        <dbReference type="ChEBI" id="CHEBI:18420"/>
    </ligand>
</feature>
<evidence type="ECO:0000259" key="10">
    <source>
        <dbReference type="PROSITE" id="PS50137"/>
    </source>
</evidence>
<proteinExistence type="inferred from homology"/>
<keyword evidence="5 8" id="KW-0255">Endonuclease</keyword>
<accession>A0ABZ2K3V6</accession>
<comment type="similarity">
    <text evidence="2">Belongs to the ribonuclease III family.</text>
</comment>
<evidence type="ECO:0000256" key="3">
    <source>
        <dbReference type="ARBA" id="ARBA00022664"/>
    </source>
</evidence>
<comment type="function">
    <text evidence="8">Digests double-stranded RNA. Involved in the processing of primary rRNA transcript to yield the immediate precursors to the large and small rRNAs (23S and 16S). Processes some mRNAs, and tRNAs when they are encoded in the rRNA operon. Processes pre-crRNA and tracrRNA of type II CRISPR loci if present in the organism.</text>
</comment>
<dbReference type="SMART" id="SM00535">
    <property type="entry name" value="RIBOc"/>
    <property type="match status" value="1"/>
</dbReference>
<dbReference type="GO" id="GO:0004525">
    <property type="term" value="F:ribonuclease III activity"/>
    <property type="evidence" value="ECO:0007669"/>
    <property type="project" value="UniProtKB-EC"/>
</dbReference>
<dbReference type="InterPro" id="IPR036389">
    <property type="entry name" value="RNase_III_sf"/>
</dbReference>
<evidence type="ECO:0000256" key="8">
    <source>
        <dbReference type="HAMAP-Rule" id="MF_00104"/>
    </source>
</evidence>
<dbReference type="PROSITE" id="PS50142">
    <property type="entry name" value="RNASE_3_2"/>
    <property type="match status" value="1"/>
</dbReference>
<dbReference type="EMBL" id="CP089982">
    <property type="protein sequence ID" value="WXA93386.1"/>
    <property type="molecule type" value="Genomic_DNA"/>
</dbReference>
<dbReference type="EC" id="3.1.26.3" evidence="8"/>
<evidence type="ECO:0000256" key="5">
    <source>
        <dbReference type="ARBA" id="ARBA00022759"/>
    </source>
</evidence>
<dbReference type="SUPFAM" id="SSF54768">
    <property type="entry name" value="dsRNA-binding domain-like"/>
    <property type="match status" value="1"/>
</dbReference>